<dbReference type="Proteomes" id="UP000189059">
    <property type="component" value="Unassembled WGS sequence"/>
</dbReference>
<reference evidence="2 3" key="2">
    <citation type="submission" date="2016-12" db="EMBL/GenBank/DDBJ databases">
        <title>Genome sequencing and description of Paenibacillus sp. nov. from high altitude lake in the Indian Trans- Himalayas.</title>
        <authorList>
            <person name="Kiran S."/>
            <person name="Swarnkar M.K."/>
            <person name="Rana A."/>
            <person name="Tewari R."/>
            <person name="Gulati A."/>
        </authorList>
    </citation>
    <scope>NUCLEOTIDE SEQUENCE [LARGE SCALE GENOMIC DNA]</scope>
    <source>
        <strain evidence="2 3">IHBB 9951</strain>
    </source>
</reference>
<evidence type="ECO:0000313" key="2">
    <source>
        <dbReference type="EMBL" id="OOC63214.1"/>
    </source>
</evidence>
<dbReference type="EMBL" id="MRVI01000001">
    <property type="protein sequence ID" value="OOC63214.1"/>
    <property type="molecule type" value="Genomic_DNA"/>
</dbReference>
<dbReference type="KEGG" id="pib:BBD41_19725"/>
<dbReference type="AlphaFoldDB" id="A0A1B2E3Q5"/>
<organism evidence="1">
    <name type="scientific">Paenibacillus ihbetae</name>
    <dbReference type="NCBI Taxonomy" id="1870820"/>
    <lineage>
        <taxon>Bacteria</taxon>
        <taxon>Bacillati</taxon>
        <taxon>Bacillota</taxon>
        <taxon>Bacilli</taxon>
        <taxon>Bacillales</taxon>
        <taxon>Paenibacillaceae</taxon>
        <taxon>Paenibacillus</taxon>
    </lineage>
</organism>
<protein>
    <submittedName>
        <fullName evidence="1">Uncharacterized protein</fullName>
    </submittedName>
</protein>
<sequence>MPYKPQITDVTKAGSNEKEGLYEFIIHLADGTDCRVFYNRFPEWKMTALSRLGKVPCPVCRKDFICKCMDRFSDDFDQQMRDGEWLNKAVESE</sequence>
<proteinExistence type="predicted"/>
<evidence type="ECO:0000313" key="1">
    <source>
        <dbReference type="EMBL" id="ANY74614.1"/>
    </source>
</evidence>
<reference evidence="1" key="1">
    <citation type="submission" date="2016-08" db="EMBL/GenBank/DDBJ databases">
        <title>Complete Genome Seqeunce of Paenibacillus sp. nov. IHBB 9852 from high altitute lake of Indian trans-Himalayas.</title>
        <authorList>
            <person name="Kiran S."/>
            <person name="Swarnkar M.K."/>
            <person name="Rana A."/>
            <person name="Tewari R."/>
            <person name="Gulati A."/>
        </authorList>
    </citation>
    <scope>NUCLEOTIDE SEQUENCE [LARGE SCALE GENOMIC DNA]</scope>
    <source>
        <strain evidence="1">IHBB 9852</strain>
    </source>
</reference>
<keyword evidence="3" id="KW-1185">Reference proteome</keyword>
<dbReference type="OrthoDB" id="2621488at2"/>
<dbReference type="EMBL" id="CP016809">
    <property type="protein sequence ID" value="ANY74614.1"/>
    <property type="molecule type" value="Genomic_DNA"/>
</dbReference>
<dbReference type="RefSeq" id="WP_028406504.1">
    <property type="nucleotide sequence ID" value="NZ_CP016809.1"/>
</dbReference>
<dbReference type="GeneID" id="48310509"/>
<name>A0A1B2E3Q5_9BACL</name>
<accession>A0A1B2E3Q5</accession>
<evidence type="ECO:0000313" key="3">
    <source>
        <dbReference type="Proteomes" id="UP000189059"/>
    </source>
</evidence>
<gene>
    <name evidence="2" type="ORF">BBD40_15890</name>
    <name evidence="1" type="ORF">BBD41_19725</name>
</gene>